<proteinExistence type="predicted"/>
<evidence type="ECO:0008006" key="3">
    <source>
        <dbReference type="Google" id="ProtNLM"/>
    </source>
</evidence>
<dbReference type="Proteomes" id="UP001336250">
    <property type="component" value="Unassembled WGS sequence"/>
</dbReference>
<evidence type="ECO:0000313" key="1">
    <source>
        <dbReference type="EMBL" id="MEF7616347.1"/>
    </source>
</evidence>
<dbReference type="EMBL" id="JAZIBG010000041">
    <property type="protein sequence ID" value="MEF7616347.1"/>
    <property type="molecule type" value="Genomic_DNA"/>
</dbReference>
<protein>
    <recommendedName>
        <fullName evidence="3">Carboxypeptidase regulatory-like domain-containing protein</fullName>
    </recommendedName>
</protein>
<reference evidence="1 2" key="1">
    <citation type="submission" date="2024-02" db="EMBL/GenBank/DDBJ databases">
        <title>Genome sequence of Aquincola sp. MAHUQ-54.</title>
        <authorList>
            <person name="Huq M.A."/>
        </authorList>
    </citation>
    <scope>NUCLEOTIDE SEQUENCE [LARGE SCALE GENOMIC DNA]</scope>
    <source>
        <strain evidence="1 2">MAHUQ-54</strain>
    </source>
</reference>
<name>A0AAW9QLA0_9BURK</name>
<keyword evidence="2" id="KW-1185">Reference proteome</keyword>
<evidence type="ECO:0000313" key="2">
    <source>
        <dbReference type="Proteomes" id="UP001336250"/>
    </source>
</evidence>
<organism evidence="1 2">
    <name type="scientific">Aquincola agrisoli</name>
    <dbReference type="NCBI Taxonomy" id="3119538"/>
    <lineage>
        <taxon>Bacteria</taxon>
        <taxon>Pseudomonadati</taxon>
        <taxon>Pseudomonadota</taxon>
        <taxon>Betaproteobacteria</taxon>
        <taxon>Burkholderiales</taxon>
        <taxon>Sphaerotilaceae</taxon>
        <taxon>Aquincola</taxon>
    </lineage>
</organism>
<accession>A0AAW9QLA0</accession>
<sequence>MAGRLVSADGRGWHFSPDRSGLPGERTRALLRARLVDDIDGQPVAVPLSLRTPRADIAVRAAADGLVGLVAQPARVLPGLAATAAELTLEVRGAGYLPRTLRVMLGPVAGFPADFAPVDLGDVALHRPAVAITGRVMHNTAPQPLPLAGATVEVDAIWPHPPPPFWIAPALAEPPNLFAVAPPLAAPRAAGTALRERTVVLQPAAKALLAPLVPGAVRLRLADADGLAAGGLLAIDIDAAAATELITIAAVEPVSAPDLPAWVTLAHPAARLHRDGVRCAAAVPQPPASTAVLARDAQPHDDTLFTAAAPPMADGAWIEIDDGAAVPEYGRAALPQATTDADGYFALPPLGRIALVRLLVRHAAVADARPLFAVDRAAPALALALD</sequence>
<dbReference type="AlphaFoldDB" id="A0AAW9QLA0"/>
<gene>
    <name evidence="1" type="ORF">V4F39_20700</name>
</gene>
<dbReference type="RefSeq" id="WP_332291816.1">
    <property type="nucleotide sequence ID" value="NZ_JAZIBG010000041.1"/>
</dbReference>
<comment type="caution">
    <text evidence="1">The sequence shown here is derived from an EMBL/GenBank/DDBJ whole genome shotgun (WGS) entry which is preliminary data.</text>
</comment>